<evidence type="ECO:0000256" key="1">
    <source>
        <dbReference type="PROSITE-ProRule" id="PRU00339"/>
    </source>
</evidence>
<dbReference type="EMBL" id="JBHSWE010000001">
    <property type="protein sequence ID" value="MFC6669014.1"/>
    <property type="molecule type" value="Genomic_DNA"/>
</dbReference>
<evidence type="ECO:0000313" key="3">
    <source>
        <dbReference type="Proteomes" id="UP001596422"/>
    </source>
</evidence>
<dbReference type="Pfam" id="PF13414">
    <property type="entry name" value="TPR_11"/>
    <property type="match status" value="1"/>
</dbReference>
<name>A0ABW1ZUJ1_9GAMM</name>
<comment type="caution">
    <text evidence="2">The sequence shown here is derived from an EMBL/GenBank/DDBJ whole genome shotgun (WGS) entry which is preliminary data.</text>
</comment>
<keyword evidence="1" id="KW-0802">TPR repeat</keyword>
<reference evidence="3" key="1">
    <citation type="journal article" date="2019" name="Int. J. Syst. Evol. Microbiol.">
        <title>The Global Catalogue of Microorganisms (GCM) 10K type strain sequencing project: providing services to taxonomists for standard genome sequencing and annotation.</title>
        <authorList>
            <consortium name="The Broad Institute Genomics Platform"/>
            <consortium name="The Broad Institute Genome Sequencing Center for Infectious Disease"/>
            <person name="Wu L."/>
            <person name="Ma J."/>
        </authorList>
    </citation>
    <scope>NUCLEOTIDE SEQUENCE [LARGE SCALE GENOMIC DNA]</scope>
    <source>
        <strain evidence="3">NBRC 111756</strain>
    </source>
</reference>
<evidence type="ECO:0000313" key="2">
    <source>
        <dbReference type="EMBL" id="MFC6669014.1"/>
    </source>
</evidence>
<organism evidence="2 3">
    <name type="scientific">Marinobacterium aestuariivivens</name>
    <dbReference type="NCBI Taxonomy" id="1698799"/>
    <lineage>
        <taxon>Bacteria</taxon>
        <taxon>Pseudomonadati</taxon>
        <taxon>Pseudomonadota</taxon>
        <taxon>Gammaproteobacteria</taxon>
        <taxon>Oceanospirillales</taxon>
        <taxon>Oceanospirillaceae</taxon>
        <taxon>Marinobacterium</taxon>
    </lineage>
</organism>
<dbReference type="PROSITE" id="PS50005">
    <property type="entry name" value="TPR"/>
    <property type="match status" value="1"/>
</dbReference>
<dbReference type="RefSeq" id="WP_379907560.1">
    <property type="nucleotide sequence ID" value="NZ_JBHSWE010000001.1"/>
</dbReference>
<keyword evidence="3" id="KW-1185">Reference proteome</keyword>
<dbReference type="InterPro" id="IPR019734">
    <property type="entry name" value="TPR_rpt"/>
</dbReference>
<dbReference type="Proteomes" id="UP001596422">
    <property type="component" value="Unassembled WGS sequence"/>
</dbReference>
<sequence length="218" mass="24899">MLISRLKLLTGLKTATKVAFLGGVLAFSSYSLGDCGSVYDEKYGPYDYTDERQRARMLGTVERRHFTEKVRSLNKGGETGSIMGDIGYTLRKFPNHYPALMTLVKYSDYETVKYDPFVQEKIDCFFVRAIEFKPSDHRVYHIYGIYLFGKEDYKASIENYRKALDIEDSAEVHYNIGLAYLKVGDIKSAEFHAAQAYKKGYPLSGLKNLLLDQKVSNE</sequence>
<protein>
    <submittedName>
        <fullName evidence="2">Tetratricopeptide repeat protein</fullName>
    </submittedName>
</protein>
<gene>
    <name evidence="2" type="ORF">ACFQDL_01985</name>
</gene>
<dbReference type="InterPro" id="IPR011990">
    <property type="entry name" value="TPR-like_helical_dom_sf"/>
</dbReference>
<dbReference type="SUPFAM" id="SSF48452">
    <property type="entry name" value="TPR-like"/>
    <property type="match status" value="1"/>
</dbReference>
<proteinExistence type="predicted"/>
<accession>A0ABW1ZUJ1</accession>
<dbReference type="Gene3D" id="1.25.40.10">
    <property type="entry name" value="Tetratricopeptide repeat domain"/>
    <property type="match status" value="1"/>
</dbReference>
<feature type="repeat" description="TPR" evidence="1">
    <location>
        <begin position="137"/>
        <end position="170"/>
    </location>
</feature>